<dbReference type="PANTHER" id="PTHR22911">
    <property type="entry name" value="ACYL-MALONYL CONDENSING ENZYME-RELATED"/>
    <property type="match status" value="1"/>
</dbReference>
<gene>
    <name evidence="3" type="ORF">AB0763_00365</name>
</gene>
<feature type="domain" description="EamA" evidence="2">
    <location>
        <begin position="5"/>
        <end position="141"/>
    </location>
</feature>
<dbReference type="InterPro" id="IPR000620">
    <property type="entry name" value="EamA_dom"/>
</dbReference>
<name>A0AB39HFL6_9VIBR</name>
<proteinExistence type="predicted"/>
<keyword evidence="1" id="KW-1133">Transmembrane helix</keyword>
<feature type="transmembrane region" description="Helical" evidence="1">
    <location>
        <begin position="182"/>
        <end position="202"/>
    </location>
</feature>
<dbReference type="InterPro" id="IPR037185">
    <property type="entry name" value="EmrE-like"/>
</dbReference>
<feature type="transmembrane region" description="Helical" evidence="1">
    <location>
        <begin position="33"/>
        <end position="52"/>
    </location>
</feature>
<dbReference type="PANTHER" id="PTHR22911:SF137">
    <property type="entry name" value="SOLUTE CARRIER FAMILY 35 MEMBER G2-RELATED"/>
    <property type="match status" value="1"/>
</dbReference>
<dbReference type="AlphaFoldDB" id="A0AB39HFL6"/>
<protein>
    <submittedName>
        <fullName evidence="3">DMT family transporter</fullName>
    </submittedName>
</protein>
<feature type="transmembrane region" description="Helical" evidence="1">
    <location>
        <begin position="72"/>
        <end position="91"/>
    </location>
</feature>
<feature type="transmembrane region" description="Helical" evidence="1">
    <location>
        <begin position="153"/>
        <end position="173"/>
    </location>
</feature>
<dbReference type="Pfam" id="PF00892">
    <property type="entry name" value="EamA"/>
    <property type="match status" value="2"/>
</dbReference>
<feature type="transmembrane region" description="Helical" evidence="1">
    <location>
        <begin position="214"/>
        <end position="234"/>
    </location>
</feature>
<dbReference type="GO" id="GO:0016020">
    <property type="term" value="C:membrane"/>
    <property type="evidence" value="ECO:0007669"/>
    <property type="project" value="InterPro"/>
</dbReference>
<dbReference type="EMBL" id="CP162601">
    <property type="protein sequence ID" value="XDK25143.1"/>
    <property type="molecule type" value="Genomic_DNA"/>
</dbReference>
<organism evidence="3">
    <name type="scientific">Vibrio sp. HB236076</name>
    <dbReference type="NCBI Taxonomy" id="3232307"/>
    <lineage>
        <taxon>Bacteria</taxon>
        <taxon>Pseudomonadati</taxon>
        <taxon>Pseudomonadota</taxon>
        <taxon>Gammaproteobacteria</taxon>
        <taxon>Vibrionales</taxon>
        <taxon>Vibrionaceae</taxon>
        <taxon>Vibrio</taxon>
    </lineage>
</organism>
<dbReference type="SUPFAM" id="SSF103481">
    <property type="entry name" value="Multidrug resistance efflux transporter EmrE"/>
    <property type="match status" value="2"/>
</dbReference>
<dbReference type="RefSeq" id="WP_306101802.1">
    <property type="nucleotide sequence ID" value="NZ_CP162601.1"/>
</dbReference>
<sequence>MNHQRAIWLALTAVLLWSTVATAFKLTLAQLTPVQMVFAASATSGLFLLLLAAQRRHLPLLWPTFRQAPKTYLLLGLLNPLGYYLILFQAYDLLPAQQAQAINYSWAITLTIMSAIFLHHPFRKHDVVAAVLCYAGVVVIATQGQLLSLSVTSPFGVVLALISTLLWAGYWIINRTQSAEPIITLLLGFLVALPLSLLLMLLEGASWQAVTWQGYSSAIYIGLFEMGATFVLWLSALKQTDNTARLSNLIFLSPFLSLIILNQVIDEPVAISTIIGLCLIILGLVFQQWRNRVMATMTS</sequence>
<evidence type="ECO:0000313" key="3">
    <source>
        <dbReference type="EMBL" id="XDK25143.1"/>
    </source>
</evidence>
<keyword evidence="1" id="KW-0472">Membrane</keyword>
<reference evidence="3" key="1">
    <citation type="submission" date="2024-07" db="EMBL/GenBank/DDBJ databases">
        <title>Genome Analysis of a Potential Novel Vibrio Species Secreting pH- and Thermo-stable Alginate Lyase and its Application in Producing Alginate Oligosaccharides.</title>
        <authorList>
            <person name="Huang H."/>
            <person name="Bao K."/>
        </authorList>
    </citation>
    <scope>NUCLEOTIDE SEQUENCE</scope>
    <source>
        <strain evidence="3">HB236076</strain>
    </source>
</reference>
<dbReference type="KEGG" id="vih:AB0763_00365"/>
<feature type="transmembrane region" description="Helical" evidence="1">
    <location>
        <begin position="103"/>
        <end position="120"/>
    </location>
</feature>
<feature type="transmembrane region" description="Helical" evidence="1">
    <location>
        <begin position="246"/>
        <end position="265"/>
    </location>
</feature>
<keyword evidence="1" id="KW-0812">Transmembrane</keyword>
<evidence type="ECO:0000256" key="1">
    <source>
        <dbReference type="SAM" id="Phobius"/>
    </source>
</evidence>
<feature type="domain" description="EamA" evidence="2">
    <location>
        <begin position="155"/>
        <end position="286"/>
    </location>
</feature>
<feature type="transmembrane region" description="Helical" evidence="1">
    <location>
        <begin position="127"/>
        <end position="147"/>
    </location>
</feature>
<evidence type="ECO:0000259" key="2">
    <source>
        <dbReference type="Pfam" id="PF00892"/>
    </source>
</evidence>
<feature type="transmembrane region" description="Helical" evidence="1">
    <location>
        <begin position="271"/>
        <end position="289"/>
    </location>
</feature>
<accession>A0AB39HFL6</accession>